<feature type="compositionally biased region" description="Basic and acidic residues" evidence="1">
    <location>
        <begin position="36"/>
        <end position="54"/>
    </location>
</feature>
<feature type="compositionally biased region" description="Polar residues" evidence="1">
    <location>
        <begin position="241"/>
        <end position="263"/>
    </location>
</feature>
<reference evidence="2" key="1">
    <citation type="submission" date="2023-06" db="EMBL/GenBank/DDBJ databases">
        <authorList>
            <consortium name="Lawrence Berkeley National Laboratory"/>
            <person name="Ahrendt S."/>
            <person name="Sahu N."/>
            <person name="Indic B."/>
            <person name="Wong-Bajracharya J."/>
            <person name="Merenyi Z."/>
            <person name="Ke H.-M."/>
            <person name="Monk M."/>
            <person name="Kocsube S."/>
            <person name="Drula E."/>
            <person name="Lipzen A."/>
            <person name="Balint B."/>
            <person name="Henrissat B."/>
            <person name="Andreopoulos B."/>
            <person name="Martin F.M."/>
            <person name="Harder C.B."/>
            <person name="Rigling D."/>
            <person name="Ford K.L."/>
            <person name="Foster G.D."/>
            <person name="Pangilinan J."/>
            <person name="Papanicolaou A."/>
            <person name="Barry K."/>
            <person name="LaButti K."/>
            <person name="Viragh M."/>
            <person name="Koriabine M."/>
            <person name="Yan M."/>
            <person name="Riley R."/>
            <person name="Champramary S."/>
            <person name="Plett K.L."/>
            <person name="Tsai I.J."/>
            <person name="Slot J."/>
            <person name="Sipos G."/>
            <person name="Plett J."/>
            <person name="Nagy L.G."/>
            <person name="Grigoriev I.V."/>
        </authorList>
    </citation>
    <scope>NUCLEOTIDE SEQUENCE</scope>
    <source>
        <strain evidence="2">HWK02</strain>
    </source>
</reference>
<dbReference type="AlphaFoldDB" id="A0AA39PPT4"/>
<organism evidence="2 3">
    <name type="scientific">Armillaria luteobubalina</name>
    <dbReference type="NCBI Taxonomy" id="153913"/>
    <lineage>
        <taxon>Eukaryota</taxon>
        <taxon>Fungi</taxon>
        <taxon>Dikarya</taxon>
        <taxon>Basidiomycota</taxon>
        <taxon>Agaricomycotina</taxon>
        <taxon>Agaricomycetes</taxon>
        <taxon>Agaricomycetidae</taxon>
        <taxon>Agaricales</taxon>
        <taxon>Marasmiineae</taxon>
        <taxon>Physalacriaceae</taxon>
        <taxon>Armillaria</taxon>
    </lineage>
</organism>
<dbReference type="EMBL" id="JAUEPU010000039">
    <property type="protein sequence ID" value="KAK0488297.1"/>
    <property type="molecule type" value="Genomic_DNA"/>
</dbReference>
<evidence type="ECO:0000313" key="3">
    <source>
        <dbReference type="Proteomes" id="UP001175228"/>
    </source>
</evidence>
<sequence>MSVHTTPALLPIHALSNIPNPGSGGGIPRSSPSQCTDKDSHLTSDTRAAPETRDIVSSGEHATTKVGKEGRRVNSYSSRYTLTDPKTLREDAPDDSTPVDGMLEYLSRTINFVKEMRESTSAPGAAEKPLLPTFGNSGSRDEECQDSNNAAPREQSSSPTSEALSLDSSPTGIVISRPDQEPAGKQVASPTLHTLFPEEVSFYSVSDSTGTNLPPPVDIIASTGTSSVVVVTESSPDRSTHTTQIPCSRVSSPTDSLQSSSETAVDDEGPEDTDPNFDMLECRLAYYKGAKESISNDLPLTRLKGIKEAFNTKEVVDFLRGICSDCPEPLLSRVNVVPASETLATVSDVAPPGSTVAIDSARPMLSLENGRFCTIEHLCKFLEAWPHFIVLSIQLFSVESEKPLQHNLQSSFAYITHLDIFESTFESISTIADLLRCLPSLSTCSLHNILILKLQTDIGSYFNGCNKLKLANIIVRGKETHSMGEITKLLFQGDKNASLFDKSAVEHL</sequence>
<gene>
    <name evidence="2" type="ORF">EDD18DRAFT_1110273</name>
</gene>
<comment type="caution">
    <text evidence="2">The sequence shown here is derived from an EMBL/GenBank/DDBJ whole genome shotgun (WGS) entry which is preliminary data.</text>
</comment>
<feature type="region of interest" description="Disordered" evidence="1">
    <location>
        <begin position="1"/>
        <end position="100"/>
    </location>
</feature>
<evidence type="ECO:0000313" key="2">
    <source>
        <dbReference type="EMBL" id="KAK0488297.1"/>
    </source>
</evidence>
<feature type="region of interest" description="Disordered" evidence="1">
    <location>
        <begin position="118"/>
        <end position="192"/>
    </location>
</feature>
<protein>
    <submittedName>
        <fullName evidence="2">Uncharacterized protein</fullName>
    </submittedName>
</protein>
<dbReference type="Proteomes" id="UP001175228">
    <property type="component" value="Unassembled WGS sequence"/>
</dbReference>
<name>A0AA39PPT4_9AGAR</name>
<feature type="compositionally biased region" description="Basic and acidic residues" evidence="1">
    <location>
        <begin position="62"/>
        <end position="72"/>
    </location>
</feature>
<proteinExistence type="predicted"/>
<feature type="region of interest" description="Disordered" evidence="1">
    <location>
        <begin position="233"/>
        <end position="276"/>
    </location>
</feature>
<accession>A0AA39PPT4</accession>
<feature type="compositionally biased region" description="Acidic residues" evidence="1">
    <location>
        <begin position="264"/>
        <end position="275"/>
    </location>
</feature>
<keyword evidence="3" id="KW-1185">Reference proteome</keyword>
<evidence type="ECO:0000256" key="1">
    <source>
        <dbReference type="SAM" id="MobiDB-lite"/>
    </source>
</evidence>
<feature type="compositionally biased region" description="Polar residues" evidence="1">
    <location>
        <begin position="146"/>
        <end position="171"/>
    </location>
</feature>